<reference evidence="12 13" key="1">
    <citation type="submission" date="2013-03" db="EMBL/GenBank/DDBJ databases">
        <title>Reference genome for the Human Microbiome Project.</title>
        <authorList>
            <person name="Aqrawi P."/>
            <person name="Ayvaz T."/>
            <person name="Bess C."/>
            <person name="Blankenburg K."/>
            <person name="Coyle M."/>
            <person name="Deng J."/>
            <person name="Forbes L."/>
            <person name="Fowler G."/>
            <person name="Francisco L."/>
            <person name="Fu Q."/>
            <person name="Gibbs R."/>
            <person name="Gross S."/>
            <person name="Gubbala S."/>
            <person name="Hale W."/>
            <person name="Hemphill L."/>
            <person name="Highlander S."/>
            <person name="Hirani K."/>
            <person name="Jackson L."/>
            <person name="Jakkamsetti A."/>
            <person name="Javaid M."/>
            <person name="Jayaseelan J.C."/>
            <person name="Jiang H."/>
            <person name="Joshi V."/>
            <person name="Korchina V."/>
            <person name="Kovar C."/>
            <person name="Lara F."/>
            <person name="Lee S."/>
            <person name="Liu Y."/>
            <person name="Mata R."/>
            <person name="Mathew T."/>
            <person name="Munidasa M."/>
            <person name="Muzny D."/>
            <person name="Nazareth L."/>
            <person name="Ngo R."/>
            <person name="Nguyen L."/>
            <person name="Nguyen N."/>
            <person name="Okwuonu G."/>
            <person name="Ongeri F."/>
            <person name="Palculict T."/>
            <person name="Patil S."/>
            <person name="Petrosino J."/>
            <person name="Pham C."/>
            <person name="Pham P."/>
            <person name="Pu L.-L."/>
            <person name="Qin X."/>
            <person name="Qu J."/>
            <person name="Reid J."/>
            <person name="Ross M."/>
            <person name="Ruth R."/>
            <person name="Saada N."/>
            <person name="San Lucas F."/>
            <person name="Santibanez J."/>
            <person name="Shang Y."/>
            <person name="Simmons D."/>
            <person name="Song X.-Z."/>
            <person name="Tang L.-Y."/>
            <person name="Thornton R."/>
            <person name="Warren J."/>
            <person name="Weissenberger G."/>
            <person name="Wilczek-Boney K."/>
            <person name="Worley K."/>
            <person name="Youmans B."/>
            <person name="Zhang J."/>
            <person name="Zhang L."/>
            <person name="Zhao Z."/>
            <person name="Zhou C."/>
            <person name="Zhu D."/>
            <person name="Zhu Y."/>
        </authorList>
    </citation>
    <scope>NUCLEOTIDE SEQUENCE [LARGE SCALE GENOMIC DNA]</scope>
    <source>
        <strain evidence="12 13">F0333</strain>
    </source>
</reference>
<dbReference type="STRING" id="888050.HMPREF9004_1073"/>
<name>N6X4A4_9ACTO</name>
<dbReference type="EMBL" id="AQHZ01000016">
    <property type="protein sequence ID" value="ENO18212.1"/>
    <property type="molecule type" value="Genomic_DNA"/>
</dbReference>
<evidence type="ECO:0000259" key="9">
    <source>
        <dbReference type="PROSITE" id="PS50968"/>
    </source>
</evidence>
<evidence type="ECO:0000256" key="6">
    <source>
        <dbReference type="ARBA" id="ARBA00023267"/>
    </source>
</evidence>
<keyword evidence="13" id="KW-1185">Reference proteome</keyword>
<evidence type="ECO:0000256" key="5">
    <source>
        <dbReference type="ARBA" id="ARBA00022840"/>
    </source>
</evidence>
<dbReference type="GO" id="GO:0016740">
    <property type="term" value="F:transferase activity"/>
    <property type="evidence" value="ECO:0007669"/>
    <property type="project" value="UniProtKB-KW"/>
</dbReference>
<dbReference type="InterPro" id="IPR016185">
    <property type="entry name" value="PreATP-grasp_dom_sf"/>
</dbReference>
<proteinExistence type="predicted"/>
<dbReference type="GO" id="GO:0004075">
    <property type="term" value="F:biotin carboxylase activity"/>
    <property type="evidence" value="ECO:0007669"/>
    <property type="project" value="UniProtKB-EC"/>
</dbReference>
<dbReference type="PROSITE" id="PS50975">
    <property type="entry name" value="ATP_GRASP"/>
    <property type="match status" value="1"/>
</dbReference>
<dbReference type="SUPFAM" id="SSF52440">
    <property type="entry name" value="PreATP-grasp domain"/>
    <property type="match status" value="1"/>
</dbReference>
<evidence type="ECO:0000256" key="4">
    <source>
        <dbReference type="ARBA" id="ARBA00022741"/>
    </source>
</evidence>
<dbReference type="GO" id="GO:0046872">
    <property type="term" value="F:metal ion binding"/>
    <property type="evidence" value="ECO:0007669"/>
    <property type="project" value="InterPro"/>
</dbReference>
<dbReference type="InterPro" id="IPR011764">
    <property type="entry name" value="Biotin_carboxylation_dom"/>
</dbReference>
<dbReference type="Gene3D" id="2.40.50.100">
    <property type="match status" value="1"/>
</dbReference>
<keyword evidence="4 7" id="KW-0547">Nucleotide-binding</keyword>
<evidence type="ECO:0000256" key="7">
    <source>
        <dbReference type="PROSITE-ProRule" id="PRU00409"/>
    </source>
</evidence>
<protein>
    <recommendedName>
        <fullName evidence="2">biotin carboxylase</fullName>
        <ecNumber evidence="2">6.3.4.14</ecNumber>
    </recommendedName>
</protein>
<dbReference type="SUPFAM" id="SSF51246">
    <property type="entry name" value="Rudiment single hybrid motif"/>
    <property type="match status" value="1"/>
</dbReference>
<dbReference type="PATRIC" id="fig|888050.3.peg.1019"/>
<dbReference type="Pfam" id="PF00289">
    <property type="entry name" value="Biotin_carb_N"/>
    <property type="match status" value="1"/>
</dbReference>
<dbReference type="RefSeq" id="WP_005963144.1">
    <property type="nucleotide sequence ID" value="NZ_CP040505.1"/>
</dbReference>
<evidence type="ECO:0000313" key="13">
    <source>
        <dbReference type="Proteomes" id="UP000013015"/>
    </source>
</evidence>
<dbReference type="PANTHER" id="PTHR18866:SF33">
    <property type="entry name" value="METHYLCROTONOYL-COA CARBOXYLASE SUBUNIT ALPHA, MITOCHONDRIAL-RELATED"/>
    <property type="match status" value="1"/>
</dbReference>
<dbReference type="AlphaFoldDB" id="N6X4A4"/>
<dbReference type="Pfam" id="PF02785">
    <property type="entry name" value="Biotin_carb_C"/>
    <property type="match status" value="1"/>
</dbReference>
<organism evidence="12 13">
    <name type="scientific">Schaalia cardiffensis F0333</name>
    <dbReference type="NCBI Taxonomy" id="888050"/>
    <lineage>
        <taxon>Bacteria</taxon>
        <taxon>Bacillati</taxon>
        <taxon>Actinomycetota</taxon>
        <taxon>Actinomycetes</taxon>
        <taxon>Actinomycetales</taxon>
        <taxon>Actinomycetaceae</taxon>
        <taxon>Schaalia</taxon>
    </lineage>
</organism>
<dbReference type="SUPFAM" id="SSF51230">
    <property type="entry name" value="Single hybrid motif"/>
    <property type="match status" value="1"/>
</dbReference>
<evidence type="ECO:0000256" key="2">
    <source>
        <dbReference type="ARBA" id="ARBA00013263"/>
    </source>
</evidence>
<dbReference type="Pfam" id="PF02786">
    <property type="entry name" value="CPSase_L_D2"/>
    <property type="match status" value="1"/>
</dbReference>
<dbReference type="InterPro" id="IPR011761">
    <property type="entry name" value="ATP-grasp"/>
</dbReference>
<comment type="caution">
    <text evidence="12">The sequence shown here is derived from an EMBL/GenBank/DDBJ whole genome shotgun (WGS) entry which is preliminary data.</text>
</comment>
<gene>
    <name evidence="12" type="primary">accA</name>
    <name evidence="12" type="ORF">HMPREF9004_1073</name>
</gene>
<feature type="domain" description="Biotin carboxylation" evidence="11">
    <location>
        <begin position="12"/>
        <end position="452"/>
    </location>
</feature>
<keyword evidence="6" id="KW-0092">Biotin</keyword>
<dbReference type="InterPro" id="IPR005479">
    <property type="entry name" value="CPAse_ATP-bd"/>
</dbReference>
<evidence type="ECO:0000259" key="11">
    <source>
        <dbReference type="PROSITE" id="PS50979"/>
    </source>
</evidence>
<evidence type="ECO:0000256" key="8">
    <source>
        <dbReference type="SAM" id="MobiDB-lite"/>
    </source>
</evidence>
<evidence type="ECO:0000256" key="1">
    <source>
        <dbReference type="ARBA" id="ARBA00001953"/>
    </source>
</evidence>
<dbReference type="InterPro" id="IPR005482">
    <property type="entry name" value="Biotin_COase_C"/>
</dbReference>
<dbReference type="Gene3D" id="3.30.470.20">
    <property type="entry name" value="ATP-grasp fold, B domain"/>
    <property type="match status" value="1"/>
</dbReference>
<keyword evidence="5 7" id="KW-0067">ATP-binding</keyword>
<dbReference type="OrthoDB" id="9760256at2"/>
<dbReference type="InterPro" id="IPR000089">
    <property type="entry name" value="Biotin_lipoyl"/>
</dbReference>
<dbReference type="CDD" id="cd06850">
    <property type="entry name" value="biotinyl_domain"/>
    <property type="match status" value="1"/>
</dbReference>
<dbReference type="SUPFAM" id="SSF56059">
    <property type="entry name" value="Glutathione synthetase ATP-binding domain-like"/>
    <property type="match status" value="1"/>
</dbReference>
<dbReference type="PROSITE" id="PS50979">
    <property type="entry name" value="BC"/>
    <property type="match status" value="1"/>
</dbReference>
<dbReference type="Proteomes" id="UP000013015">
    <property type="component" value="Unassembled WGS sequence"/>
</dbReference>
<accession>N6X4A4</accession>
<dbReference type="InterPro" id="IPR050856">
    <property type="entry name" value="Biotin_carboxylase_complex"/>
</dbReference>
<dbReference type="InterPro" id="IPR011053">
    <property type="entry name" value="Single_hybrid_motif"/>
</dbReference>
<keyword evidence="12" id="KW-0808">Transferase</keyword>
<dbReference type="GO" id="GO:0005524">
    <property type="term" value="F:ATP binding"/>
    <property type="evidence" value="ECO:0007669"/>
    <property type="project" value="UniProtKB-UniRule"/>
</dbReference>
<dbReference type="InterPro" id="IPR011054">
    <property type="entry name" value="Rudment_hybrid_motif"/>
</dbReference>
<feature type="domain" description="Lipoyl-binding" evidence="9">
    <location>
        <begin position="560"/>
        <end position="637"/>
    </location>
</feature>
<dbReference type="eggNOG" id="COG4770">
    <property type="taxonomic scope" value="Bacteria"/>
</dbReference>
<dbReference type="PANTHER" id="PTHR18866">
    <property type="entry name" value="CARBOXYLASE:PYRUVATE/ACETYL-COA/PROPIONYL-COA CARBOXYLASE"/>
    <property type="match status" value="1"/>
</dbReference>
<comment type="cofactor">
    <cofactor evidence="1">
        <name>biotin</name>
        <dbReference type="ChEBI" id="CHEBI:57586"/>
    </cofactor>
</comment>
<dbReference type="EC" id="6.3.4.14" evidence="2"/>
<keyword evidence="3 12" id="KW-0436">Ligase</keyword>
<evidence type="ECO:0000313" key="12">
    <source>
        <dbReference type="EMBL" id="ENO18212.1"/>
    </source>
</evidence>
<evidence type="ECO:0000256" key="3">
    <source>
        <dbReference type="ARBA" id="ARBA00022598"/>
    </source>
</evidence>
<feature type="domain" description="ATP-grasp" evidence="10">
    <location>
        <begin position="131"/>
        <end position="326"/>
    </location>
</feature>
<dbReference type="Pfam" id="PF00364">
    <property type="entry name" value="Biotin_lipoyl"/>
    <property type="match status" value="1"/>
</dbReference>
<dbReference type="HOGENOM" id="CLU_000395_3_1_11"/>
<dbReference type="SMART" id="SM00878">
    <property type="entry name" value="Biotin_carb_C"/>
    <property type="match status" value="1"/>
</dbReference>
<dbReference type="FunFam" id="3.40.50.20:FF:000010">
    <property type="entry name" value="Propionyl-CoA carboxylase subunit alpha"/>
    <property type="match status" value="1"/>
</dbReference>
<dbReference type="PROSITE" id="PS50968">
    <property type="entry name" value="BIOTINYL_LIPOYL"/>
    <property type="match status" value="1"/>
</dbReference>
<dbReference type="PROSITE" id="PS00867">
    <property type="entry name" value="CPSASE_2"/>
    <property type="match status" value="1"/>
</dbReference>
<evidence type="ECO:0000259" key="10">
    <source>
        <dbReference type="PROSITE" id="PS50975"/>
    </source>
</evidence>
<feature type="region of interest" description="Disordered" evidence="8">
    <location>
        <begin position="438"/>
        <end position="462"/>
    </location>
</feature>
<sequence>MSIFRTRRGPKPIHKLLIANRGEVAVRVIRTARELGITSVAVYSDQDMRSQACDLADEAYALGGSAPADTYLSASAILQAAKKTGADAIHPGYGFLSEDPEFASAVHKAGLTWVGPKASAIRALGNKISARSIAASSKVPVIPGGPLPAKVSEGLGATLQFARRHGYPVLIKRADAGGGRGITRFDSDEDVRRHFQGLEDSALKECFLEKMVLGARHVETQCARDTHLNFRVVSTRDCSVQRRNQKIIEEAPAPHLPVGVEEALENYSRALFEAIDYTGVGTCEFLVSADSHIYFLEVNPRLQVEHTVSEEVSGLDLVAEQLRIASGQPLSEPTHSRGHSIEVRITSENPADDLMPATGRIRSITWPGGPGVRVDSFVRAGDSIGSDYDSLIAKLIVTGPNRSLALARLLRAIDEFTVEGLPTSAPMLTHILTHPDFCGPDSPRAKGTNSSASSQDEDAPAHWKRWPKTRSDFAVYTKWFEELRILDEVKEGLCQEPGTRSDRGEVPVEEMQSFTIEIDGRRAVLKVPSGFFAGPRGAATADSGEQPTRRQLLRGRGARKAQAHTTSGPSLRAPIQATVVRVLALPGQKVAAGDLVLVLESMKMEKPILAHEAGQIVDIHVKPGDTVKAGDLMVSINPIEEAQ</sequence>
<dbReference type="InterPro" id="IPR005481">
    <property type="entry name" value="BC-like_N"/>
</dbReference>